<feature type="compositionally biased region" description="Polar residues" evidence="8">
    <location>
        <begin position="112"/>
        <end position="131"/>
    </location>
</feature>
<dbReference type="GO" id="GO:0043022">
    <property type="term" value="F:ribosome binding"/>
    <property type="evidence" value="ECO:0007669"/>
    <property type="project" value="TreeGrafter"/>
</dbReference>
<dbReference type="SUPFAM" id="SSF69322">
    <property type="entry name" value="Tricorn protease domain 2"/>
    <property type="match status" value="1"/>
</dbReference>
<proteinExistence type="inferred from homology"/>
<evidence type="ECO:0000256" key="3">
    <source>
        <dbReference type="ARBA" id="ARBA00022540"/>
    </source>
</evidence>
<organism evidence="11 12">
    <name type="scientific">Paraglomus occultum</name>
    <dbReference type="NCBI Taxonomy" id="144539"/>
    <lineage>
        <taxon>Eukaryota</taxon>
        <taxon>Fungi</taxon>
        <taxon>Fungi incertae sedis</taxon>
        <taxon>Mucoromycota</taxon>
        <taxon>Glomeromycotina</taxon>
        <taxon>Glomeromycetes</taxon>
        <taxon>Paraglomerales</taxon>
        <taxon>Paraglomeraceae</taxon>
        <taxon>Paraglomus</taxon>
    </lineage>
</organism>
<dbReference type="GO" id="GO:0003729">
    <property type="term" value="F:mRNA binding"/>
    <property type="evidence" value="ECO:0007669"/>
    <property type="project" value="TreeGrafter"/>
</dbReference>
<feature type="region of interest" description="Disordered" evidence="8">
    <location>
        <begin position="1"/>
        <end position="27"/>
    </location>
</feature>
<feature type="domain" description="Peptidase C54 catalytic" evidence="9">
    <location>
        <begin position="341"/>
        <end position="617"/>
    </location>
</feature>
<dbReference type="SUPFAM" id="SSF54001">
    <property type="entry name" value="Cysteine proteinases"/>
    <property type="match status" value="1"/>
</dbReference>
<evidence type="ECO:0000259" key="10">
    <source>
        <dbReference type="Pfam" id="PF08662"/>
    </source>
</evidence>
<dbReference type="Pfam" id="PF08662">
    <property type="entry name" value="eIF2A"/>
    <property type="match status" value="1"/>
</dbReference>
<evidence type="ECO:0000256" key="7">
    <source>
        <dbReference type="ARBA" id="ARBA00022917"/>
    </source>
</evidence>
<dbReference type="OrthoDB" id="2960936at2759"/>
<feature type="region of interest" description="Disordered" evidence="8">
    <location>
        <begin position="1184"/>
        <end position="1305"/>
    </location>
</feature>
<dbReference type="GO" id="GO:0006417">
    <property type="term" value="P:regulation of translation"/>
    <property type="evidence" value="ECO:0007669"/>
    <property type="project" value="UniProtKB-KW"/>
</dbReference>
<dbReference type="Pfam" id="PF03416">
    <property type="entry name" value="Peptidase_C54"/>
    <property type="match status" value="1"/>
</dbReference>
<evidence type="ECO:0000256" key="4">
    <source>
        <dbReference type="ARBA" id="ARBA00022574"/>
    </source>
</evidence>
<feature type="compositionally biased region" description="Polar residues" evidence="8">
    <location>
        <begin position="1278"/>
        <end position="1302"/>
    </location>
</feature>
<dbReference type="Gene3D" id="2.130.10.10">
    <property type="entry name" value="YVTN repeat-like/Quinoprotein amine dehydrogenase"/>
    <property type="match status" value="2"/>
</dbReference>
<dbReference type="PANTHER" id="PTHR13227:SF0">
    <property type="entry name" value="EUKARYOTIC TRANSLATION INITIATION FACTOR 2A"/>
    <property type="match status" value="1"/>
</dbReference>
<dbReference type="GO" id="GO:0000049">
    <property type="term" value="F:tRNA binding"/>
    <property type="evidence" value="ECO:0007669"/>
    <property type="project" value="TreeGrafter"/>
</dbReference>
<evidence type="ECO:0000256" key="1">
    <source>
        <dbReference type="ARBA" id="ARBA00009573"/>
    </source>
</evidence>
<feature type="compositionally biased region" description="Polar residues" evidence="8">
    <location>
        <begin position="1234"/>
        <end position="1243"/>
    </location>
</feature>
<reference evidence="11" key="1">
    <citation type="submission" date="2021-06" db="EMBL/GenBank/DDBJ databases">
        <authorList>
            <person name="Kallberg Y."/>
            <person name="Tangrot J."/>
            <person name="Rosling A."/>
        </authorList>
    </citation>
    <scope>NUCLEOTIDE SEQUENCE</scope>
    <source>
        <strain evidence="11">IA702</strain>
    </source>
</reference>
<dbReference type="InterPro" id="IPR013979">
    <property type="entry name" value="TIF_beta_prop-like"/>
</dbReference>
<keyword evidence="4" id="KW-0853">WD repeat</keyword>
<keyword evidence="6" id="KW-0810">Translation regulation</keyword>
<comment type="caution">
    <text evidence="11">The sequence shown here is derived from an EMBL/GenBank/DDBJ whole genome shotgun (WGS) entry which is preliminary data.</text>
</comment>
<dbReference type="InterPro" id="IPR046792">
    <property type="entry name" value="Peptidase_C54_cat"/>
</dbReference>
<feature type="compositionally biased region" description="Basic and acidic residues" evidence="8">
    <location>
        <begin position="51"/>
        <end position="61"/>
    </location>
</feature>
<keyword evidence="3" id="KW-0396">Initiation factor</keyword>
<dbReference type="EMBL" id="CAJVPJ010000396">
    <property type="protein sequence ID" value="CAG8520396.1"/>
    <property type="molecule type" value="Genomic_DNA"/>
</dbReference>
<keyword evidence="7" id="KW-0648">Protein biosynthesis</keyword>
<feature type="compositionally biased region" description="Basic residues" evidence="8">
    <location>
        <begin position="1259"/>
        <end position="1270"/>
    </location>
</feature>
<dbReference type="Proteomes" id="UP000789572">
    <property type="component" value="Unassembled WGS sequence"/>
</dbReference>
<evidence type="ECO:0000259" key="9">
    <source>
        <dbReference type="Pfam" id="PF03416"/>
    </source>
</evidence>
<feature type="compositionally biased region" description="Polar residues" evidence="8">
    <location>
        <begin position="147"/>
        <end position="161"/>
    </location>
</feature>
<feature type="region of interest" description="Disordered" evidence="8">
    <location>
        <begin position="234"/>
        <end position="265"/>
    </location>
</feature>
<evidence type="ECO:0000256" key="2">
    <source>
        <dbReference type="ARBA" id="ARBA00013819"/>
    </source>
</evidence>
<name>A0A9N9A5H3_9GLOM</name>
<evidence type="ECO:0000256" key="8">
    <source>
        <dbReference type="SAM" id="MobiDB-lite"/>
    </source>
</evidence>
<feature type="region of interest" description="Disordered" evidence="8">
    <location>
        <begin position="51"/>
        <end position="131"/>
    </location>
</feature>
<keyword evidence="12" id="KW-1185">Reference proteome</keyword>
<evidence type="ECO:0000313" key="12">
    <source>
        <dbReference type="Proteomes" id="UP000789572"/>
    </source>
</evidence>
<evidence type="ECO:0000313" key="11">
    <source>
        <dbReference type="EMBL" id="CAG8520396.1"/>
    </source>
</evidence>
<dbReference type="GO" id="GO:0003743">
    <property type="term" value="F:translation initiation factor activity"/>
    <property type="evidence" value="ECO:0007669"/>
    <property type="project" value="UniProtKB-KW"/>
</dbReference>
<feature type="domain" description="Translation initiation factor beta propellor-like" evidence="10">
    <location>
        <begin position="969"/>
        <end position="1172"/>
    </location>
</feature>
<sequence length="1356" mass="151840">MPHVLEDDGPISLPKSDRGEHARGGRASSILNFVLFGGSEDDDDFDTLKVHERTTSEDTGRQRINKTRSFSTSTALDQNHKGKERSSASPSLKPTMKGRLRSFSFSKRNESSPDLSQLNANGESSSKGQSDANNYLHALQSQRRLSGHNFNRGSEPSSPTQPVGPHGIPWIKPKKPRRMSVASLFSLNRDKKHAASLPSPKLYPHIENEQDCNPKFPTGRRASYADNNFDMLFPEDSRFSSGDSDTSDGTSRLGESDREESTVDGYSMGRVIAAASKDFVSDISHKLHPHRGSLPSRNEYTRPKSEAGSLRSTKSAPPMATSLYYPESIGLLSPNQNTLMEFLYDFQSRIYCCYRKEFPPIEPAFHTSDTGWGCMHRTGQSLLAQGFLIVLLGRGWRLHHHQPPADVVTYRKIIRWFLDGPDPEQYYSIHNIARMGMKLDKKIGEWFGPSTVAHALKRLSLQHRECPLAIHIASDNSIYRNEVLSLAYGELDTYPFTGQKTWKPVLIMIPIRLGTDKLNANYSQNLKALFTFPQFLGIAGGRPCRSLYFVAIQDNELLYLDPHFVRPALNLDACQECPIEDYHSTIVRAMDISEMDPSMLLGFICQSEQEFNDFCDRVERDMDSRFPFFTVMDASLPPGAWTSSRRLSDVSSSVSEIESDFVEDIKDITDNRVSTPKDFAEIISTEDDTVNVSREDVEEQESLHMDCVEEDLGIDERMLSARRHPLKNIAHTFSSVSVAFGGKVTLHKTNMLKGAGFSGMSTLDLVLDRSTGSVKLESYPVLSSTENIREINENVRTVQYSKDGGYFGWATNECVKIINADTGALVGEINKKNVIDIGFSPKGTYLSTWERPVKIEGDASPHKNLVIWDVATGNELISFTQKSQNKWNVQWTSDEAYFCRMVTNEIHFYDNTRLSKGIHSKLRLENVSDFALSPGKSPAVAAFIPERKGSPAVVRVYSITNFNNVLAHKTFFKADKIQMKWNALGTNLLVLTQTDFDTTNRSYYGETNLYFLSVAGNYDCRVDLDKKGPIHDVTWSPNSKEFIVIYGFMPAKVTLFDHRANPVHEFGINPRNTAQFNPQGRHILVIVQVSNSIFIPGFGNLSGTVDVWDRQTLKKISTFEAPDTSECTWSPDGRHILTATLSPRLRVDNGYKIWHYSGGLMHTKSVDELWQVVWRPASVELYPMRTTLSPPPKPIDDGTQNAVKPPPKPVGAYRPPHARGTATPQIFKREDETSSGSQLNNKAQKPASAGEISPSKSAAKNKKKRDAFKKKREEQEEAVTSSNAPSTGTVSPITATPASAQTDAEKKIKAITKKLRQITELKERLARGDQLEQTQIQKISNEAALIKELEQLKIQS</sequence>
<dbReference type="GO" id="GO:0008234">
    <property type="term" value="F:cysteine-type peptidase activity"/>
    <property type="evidence" value="ECO:0007669"/>
    <property type="project" value="InterPro"/>
</dbReference>
<feature type="region of interest" description="Disordered" evidence="8">
    <location>
        <begin position="147"/>
        <end position="175"/>
    </location>
</feature>
<keyword evidence="5" id="KW-0677">Repeat</keyword>
<dbReference type="GO" id="GO:0019786">
    <property type="term" value="F:protein-phosphatidylethanolamide deconjugating activity"/>
    <property type="evidence" value="ECO:0007669"/>
    <property type="project" value="InterPro"/>
</dbReference>
<dbReference type="GO" id="GO:0022627">
    <property type="term" value="C:cytosolic small ribosomal subunit"/>
    <property type="evidence" value="ECO:0007669"/>
    <property type="project" value="TreeGrafter"/>
</dbReference>
<evidence type="ECO:0000256" key="5">
    <source>
        <dbReference type="ARBA" id="ARBA00022737"/>
    </source>
</evidence>
<feature type="compositionally biased region" description="Polar residues" evidence="8">
    <location>
        <begin position="67"/>
        <end position="77"/>
    </location>
</feature>
<protein>
    <recommendedName>
        <fullName evidence="2">Eukaryotic translation initiation factor 2A</fullName>
    </recommendedName>
</protein>
<gene>
    <name evidence="11" type="ORF">POCULU_LOCUS3541</name>
</gene>
<feature type="region of interest" description="Disordered" evidence="8">
    <location>
        <begin position="286"/>
        <end position="316"/>
    </location>
</feature>
<evidence type="ECO:0000256" key="6">
    <source>
        <dbReference type="ARBA" id="ARBA00022845"/>
    </source>
</evidence>
<comment type="similarity">
    <text evidence="1">Belongs to the WD repeat EIF2A family.</text>
</comment>
<accession>A0A9N9A5H3</accession>
<dbReference type="InterPro" id="IPR015943">
    <property type="entry name" value="WD40/YVTN_repeat-like_dom_sf"/>
</dbReference>
<dbReference type="PANTHER" id="PTHR13227">
    <property type="entry name" value="EUKARYOTIC TRANSLATION INITIATION FACTOR 2A"/>
    <property type="match status" value="1"/>
</dbReference>
<feature type="compositionally biased region" description="Low complexity" evidence="8">
    <location>
        <begin position="239"/>
        <end position="252"/>
    </location>
</feature>
<dbReference type="InterPro" id="IPR038765">
    <property type="entry name" value="Papain-like_cys_pep_sf"/>
</dbReference>
<dbReference type="InterPro" id="IPR011387">
    <property type="entry name" value="TIF2A"/>
</dbReference>